<keyword evidence="2" id="KW-1185">Reference proteome</keyword>
<dbReference type="AlphaFoldDB" id="A0A8S3YE37"/>
<reference evidence="1" key="1">
    <citation type="submission" date="2021-04" db="EMBL/GenBank/DDBJ databases">
        <authorList>
            <person name="Tunstrom K."/>
        </authorList>
    </citation>
    <scope>NUCLEOTIDE SEQUENCE</scope>
</reference>
<dbReference type="EMBL" id="CAJQZP010001624">
    <property type="protein sequence ID" value="CAG5057258.1"/>
    <property type="molecule type" value="Genomic_DNA"/>
</dbReference>
<protein>
    <submittedName>
        <fullName evidence="1">(apollo) hypothetical protein</fullName>
    </submittedName>
</protein>
<accession>A0A8S3YE37</accession>
<comment type="caution">
    <text evidence="1">The sequence shown here is derived from an EMBL/GenBank/DDBJ whole genome shotgun (WGS) entry which is preliminary data.</text>
</comment>
<proteinExistence type="predicted"/>
<evidence type="ECO:0000313" key="2">
    <source>
        <dbReference type="Proteomes" id="UP000691718"/>
    </source>
</evidence>
<gene>
    <name evidence="1" type="ORF">PAPOLLO_LOCUS27090</name>
</gene>
<dbReference type="Proteomes" id="UP000691718">
    <property type="component" value="Unassembled WGS sequence"/>
</dbReference>
<sequence length="151" mass="17150">MSVILNNDLCKQYGVKAITLLLPQSKASGLRCRVDEHETRIYEVANGSYQMTLKWNAQGKECNIKINIHDNGSVELLESNSVTEEQLRANKEVIIGRQYEAKPLHEALASQLQQTQLQQSSEEVKFFVAAFNKCRRLEWPTIKASSFCCSK</sequence>
<dbReference type="OrthoDB" id="8178618at2759"/>
<name>A0A8S3YE37_PARAO</name>
<organism evidence="1 2">
    <name type="scientific">Parnassius apollo</name>
    <name type="common">Apollo butterfly</name>
    <name type="synonym">Papilio apollo</name>
    <dbReference type="NCBI Taxonomy" id="110799"/>
    <lineage>
        <taxon>Eukaryota</taxon>
        <taxon>Metazoa</taxon>
        <taxon>Ecdysozoa</taxon>
        <taxon>Arthropoda</taxon>
        <taxon>Hexapoda</taxon>
        <taxon>Insecta</taxon>
        <taxon>Pterygota</taxon>
        <taxon>Neoptera</taxon>
        <taxon>Endopterygota</taxon>
        <taxon>Lepidoptera</taxon>
        <taxon>Glossata</taxon>
        <taxon>Ditrysia</taxon>
        <taxon>Papilionoidea</taxon>
        <taxon>Papilionidae</taxon>
        <taxon>Parnassiinae</taxon>
        <taxon>Parnassini</taxon>
        <taxon>Parnassius</taxon>
        <taxon>Parnassius</taxon>
    </lineage>
</organism>
<evidence type="ECO:0000313" key="1">
    <source>
        <dbReference type="EMBL" id="CAG5057258.1"/>
    </source>
</evidence>